<dbReference type="Pfam" id="PF17010">
    <property type="entry name" value="DUF5092"/>
    <property type="match status" value="1"/>
</dbReference>
<name>I3EI98_NEMP3</name>
<keyword evidence="3" id="KW-1185">Reference proteome</keyword>
<sequence length="192" mass="22170">MNTQDKRAPINFLALEVEPFTQRPFAEIMKESKEKQLPHVLAKVFVKNVDKPTVYDARTLCKYLFELVISREGRTVRLKKVSDPIDDKIIKDIFFYEIPVNSQDGLDGVFIGDQKDFLASSGFRSRIFNRNDPFDSLSINFLFKDKTPSRLGKKPLVLIGISFIILCIIFLSCIYTLMHTNKLIDPIKKHLK</sequence>
<dbReference type="HOGENOM" id="CLU_1327278_0_0_1"/>
<keyword evidence="1" id="KW-1133">Transmembrane helix</keyword>
<evidence type="ECO:0000313" key="3">
    <source>
        <dbReference type="Proteomes" id="UP000002872"/>
    </source>
</evidence>
<reference evidence="2" key="1">
    <citation type="submission" date="2011-01" db="EMBL/GenBank/DDBJ databases">
        <title>The Genome Sequence of Nematocida parisii strain ERTm3.</title>
        <authorList>
            <consortium name="The Broad Institute Genome Sequencing Platform"/>
            <consortium name="The Broad Institute Genome Sequencing Center for Infectious Disease"/>
            <person name="Cuomo C."/>
            <person name="Troemel E."/>
            <person name="Young S.K."/>
            <person name="Zeng Q."/>
            <person name="Gargeya S."/>
            <person name="Fitzgerald M."/>
            <person name="Haas B."/>
            <person name="Abouelleil A."/>
            <person name="Alvarado L."/>
            <person name="Arachchi H.M."/>
            <person name="Berlin A."/>
            <person name="Chapman S.B."/>
            <person name="Gearin G."/>
            <person name="Goldberg J."/>
            <person name="Griggs A."/>
            <person name="Gujja S."/>
            <person name="Hansen M."/>
            <person name="Heiman D."/>
            <person name="Howarth C."/>
            <person name="Larimer J."/>
            <person name="Lui A."/>
            <person name="MacDonald P.J.P."/>
            <person name="McCowen C."/>
            <person name="Montmayeur A."/>
            <person name="Murphy C."/>
            <person name="Neiman D."/>
            <person name="Pearson M."/>
            <person name="Priest M."/>
            <person name="Roberts A."/>
            <person name="Saif S."/>
            <person name="Shea T."/>
            <person name="Sisk P."/>
            <person name="Stolte C."/>
            <person name="Sykes S."/>
            <person name="Wortman J."/>
            <person name="Nusbaum C."/>
            <person name="Birren B."/>
        </authorList>
    </citation>
    <scope>NUCLEOTIDE SEQUENCE</scope>
    <source>
        <strain evidence="2">ERTm3</strain>
    </source>
</reference>
<dbReference type="Proteomes" id="UP000002872">
    <property type="component" value="Unassembled WGS sequence"/>
</dbReference>
<dbReference type="OMA" id="CYDARQL"/>
<gene>
    <name evidence="2" type="ORF">NEQG_00764</name>
</gene>
<organism evidence="2 3">
    <name type="scientific">Nematocida parisii (strain ERTm3)</name>
    <name type="common">Nematode killer fungus</name>
    <dbReference type="NCBI Taxonomy" id="935791"/>
    <lineage>
        <taxon>Eukaryota</taxon>
        <taxon>Fungi</taxon>
        <taxon>Fungi incertae sedis</taxon>
        <taxon>Microsporidia</taxon>
        <taxon>Nematocida</taxon>
    </lineage>
</organism>
<dbReference type="OrthoDB" id="2189917at2759"/>
<accession>I3EI98</accession>
<dbReference type="InParanoid" id="I3EI98"/>
<protein>
    <submittedName>
        <fullName evidence="2">Uncharacterized protein</fullName>
    </submittedName>
</protein>
<dbReference type="VEuPathDB" id="MicrosporidiaDB:NEQG_00764"/>
<evidence type="ECO:0000256" key="1">
    <source>
        <dbReference type="SAM" id="Phobius"/>
    </source>
</evidence>
<dbReference type="InterPro" id="IPR031537">
    <property type="entry name" value="DUF5092"/>
</dbReference>
<dbReference type="AlphaFoldDB" id="I3EI98"/>
<dbReference type="EMBL" id="GL870877">
    <property type="protein sequence ID" value="EIJ88945.1"/>
    <property type="molecule type" value="Genomic_DNA"/>
</dbReference>
<keyword evidence="1" id="KW-0812">Transmembrane</keyword>
<keyword evidence="1" id="KW-0472">Membrane</keyword>
<proteinExistence type="predicted"/>
<feature type="transmembrane region" description="Helical" evidence="1">
    <location>
        <begin position="156"/>
        <end position="178"/>
    </location>
</feature>
<evidence type="ECO:0000313" key="2">
    <source>
        <dbReference type="EMBL" id="EIJ88945.1"/>
    </source>
</evidence>